<dbReference type="Pfam" id="PF17763">
    <property type="entry name" value="Asparaginase_C"/>
    <property type="match status" value="1"/>
</dbReference>
<dbReference type="NCBIfam" id="TIGR00520">
    <property type="entry name" value="asnASE_II"/>
    <property type="match status" value="1"/>
</dbReference>
<dbReference type="InterPro" id="IPR006034">
    <property type="entry name" value="Asparaginase/glutaminase-like"/>
</dbReference>
<dbReference type="Gene3D" id="3.40.50.40">
    <property type="match status" value="1"/>
</dbReference>
<dbReference type="InterPro" id="IPR027475">
    <property type="entry name" value="Asparaginase/glutaminase_AS2"/>
</dbReference>
<dbReference type="InterPro" id="IPR040919">
    <property type="entry name" value="Asparaginase_C"/>
</dbReference>
<dbReference type="Gene3D" id="3.40.50.1170">
    <property type="entry name" value="L-asparaginase, N-terminal domain"/>
    <property type="match status" value="1"/>
</dbReference>
<dbReference type="PIRSF" id="PIRSF500176">
    <property type="entry name" value="L_ASNase"/>
    <property type="match status" value="1"/>
</dbReference>
<protein>
    <submittedName>
        <fullName evidence="8">Type II asparaginase</fullName>
        <ecNumber evidence="8">3.5.1.1</ecNumber>
    </submittedName>
</protein>
<dbReference type="RefSeq" id="WP_021868047.1">
    <property type="nucleotide sequence ID" value="NZ_CAUEYH010000024.1"/>
</dbReference>
<evidence type="ECO:0000256" key="5">
    <source>
        <dbReference type="RuleBase" id="RU004456"/>
    </source>
</evidence>
<dbReference type="PANTHER" id="PTHR11707">
    <property type="entry name" value="L-ASPARAGINASE"/>
    <property type="match status" value="1"/>
</dbReference>
<organism evidence="8 9">
    <name type="scientific">Parasutterella excrementihominis</name>
    <dbReference type="NCBI Taxonomy" id="487175"/>
    <lineage>
        <taxon>Bacteria</taxon>
        <taxon>Pseudomonadati</taxon>
        <taxon>Pseudomonadota</taxon>
        <taxon>Betaproteobacteria</taxon>
        <taxon>Burkholderiales</taxon>
        <taxon>Sutterellaceae</taxon>
        <taxon>Parasutterella</taxon>
    </lineage>
</organism>
<comment type="caution">
    <text evidence="8">The sequence shown here is derived from an EMBL/GenBank/DDBJ whole genome shotgun (WGS) entry which is preliminary data.</text>
</comment>
<gene>
    <name evidence="8" type="ORF">GMD42_11930</name>
</gene>
<evidence type="ECO:0000256" key="3">
    <source>
        <dbReference type="PIRSR" id="PIRSR001220-1"/>
    </source>
</evidence>
<dbReference type="GO" id="GO:0006528">
    <property type="term" value="P:asparagine metabolic process"/>
    <property type="evidence" value="ECO:0007669"/>
    <property type="project" value="InterPro"/>
</dbReference>
<dbReference type="SMART" id="SM00870">
    <property type="entry name" value="Asparaginase"/>
    <property type="match status" value="1"/>
</dbReference>
<evidence type="ECO:0000256" key="4">
    <source>
        <dbReference type="PIRSR" id="PIRSR001220-2"/>
    </source>
</evidence>
<feature type="domain" description="Asparaginase/glutaminase C-terminal" evidence="7">
    <location>
        <begin position="237"/>
        <end position="346"/>
    </location>
</feature>
<dbReference type="InterPro" id="IPR004550">
    <property type="entry name" value="AsnASE_II"/>
</dbReference>
<dbReference type="AlphaFoldDB" id="A0A6I3S2R3"/>
<evidence type="ECO:0000259" key="7">
    <source>
        <dbReference type="Pfam" id="PF17763"/>
    </source>
</evidence>
<evidence type="ECO:0000313" key="8">
    <source>
        <dbReference type="EMBL" id="MTU44297.1"/>
    </source>
</evidence>
<dbReference type="PIRSF" id="PIRSF001220">
    <property type="entry name" value="L-ASNase_gatD"/>
    <property type="match status" value="1"/>
</dbReference>
<evidence type="ECO:0000256" key="2">
    <source>
        <dbReference type="ARBA" id="ARBA00022801"/>
    </source>
</evidence>
<dbReference type="GO" id="GO:0004067">
    <property type="term" value="F:asparaginase activity"/>
    <property type="evidence" value="ECO:0007669"/>
    <property type="project" value="UniProtKB-UniRule"/>
</dbReference>
<feature type="binding site" evidence="4">
    <location>
        <position position="80"/>
    </location>
    <ligand>
        <name>substrate</name>
    </ligand>
</feature>
<dbReference type="InterPro" id="IPR037152">
    <property type="entry name" value="L-asparaginase_N_sf"/>
</dbReference>
<dbReference type="PRINTS" id="PR00139">
    <property type="entry name" value="ASNGLNASE"/>
</dbReference>
<evidence type="ECO:0000259" key="6">
    <source>
        <dbReference type="Pfam" id="PF00710"/>
    </source>
</evidence>
<accession>A0A6I3S2R3</accession>
<name>A0A6I3S2R3_9BURK</name>
<feature type="domain" description="L-asparaginase N-terminal" evidence="6">
    <location>
        <begin position="25"/>
        <end position="217"/>
    </location>
</feature>
<dbReference type="InterPro" id="IPR027474">
    <property type="entry name" value="L-asparaginase_N"/>
</dbReference>
<dbReference type="FunFam" id="3.40.50.1170:FF:000001">
    <property type="entry name" value="L-asparaginase 2"/>
    <property type="match status" value="1"/>
</dbReference>
<dbReference type="InterPro" id="IPR036152">
    <property type="entry name" value="Asp/glu_Ase-like_sf"/>
</dbReference>
<dbReference type="Pfam" id="PF00710">
    <property type="entry name" value="Asparaginase"/>
    <property type="match status" value="1"/>
</dbReference>
<sequence>MFKKILLSAALMAAATAFAADLPSVKILATGGTIAGTAASSTQTTGYKAGDLGIQTLIEAVPAMKDYANVSGEQVVKISSNNMDTKTLLKLAKRVNELLADPKVDAVVITHGTDTLEETAYFLNLVTKSDKPVILVGAMRPATAISADGPMNLLEAVRVASSPEAKGKGVMIVMNDEINGARDVTKTNTTNPATFKSPELGAMGYVSGNKVRFYKQSTKRHTTNSEFDVSKLETLPRVDIIYSHVDDDRIMADAAVAAGAKGIIHAGTGNGSIANPTMEGLKDAVAKGVVVVRSARVPNGATTVSLPMWTKAGFLESDTLNPQKARLLLQLALTKTQDPKEIQRMFDQY</sequence>
<evidence type="ECO:0000256" key="1">
    <source>
        <dbReference type="ARBA" id="ARBA00010518"/>
    </source>
</evidence>
<feature type="binding site" evidence="4">
    <location>
        <begin position="113"/>
        <end position="114"/>
    </location>
    <ligand>
        <name>substrate</name>
    </ligand>
</feature>
<dbReference type="PANTHER" id="PTHR11707:SF28">
    <property type="entry name" value="60 KDA LYSOPHOSPHOLIPASE"/>
    <property type="match status" value="1"/>
</dbReference>
<dbReference type="CDD" id="cd08964">
    <property type="entry name" value="L-asparaginase_II"/>
    <property type="match status" value="1"/>
</dbReference>
<evidence type="ECO:0000313" key="9">
    <source>
        <dbReference type="Proteomes" id="UP000462362"/>
    </source>
</evidence>
<proteinExistence type="inferred from homology"/>
<keyword evidence="2 8" id="KW-0378">Hydrolase</keyword>
<dbReference type="EMBL" id="WNCL01000059">
    <property type="protein sequence ID" value="MTU44297.1"/>
    <property type="molecule type" value="Genomic_DNA"/>
</dbReference>
<dbReference type="SUPFAM" id="SSF53774">
    <property type="entry name" value="Glutaminase/Asparaginase"/>
    <property type="match status" value="1"/>
</dbReference>
<dbReference type="PROSITE" id="PS51732">
    <property type="entry name" value="ASN_GLN_ASE_3"/>
    <property type="match status" value="1"/>
</dbReference>
<dbReference type="PROSITE" id="PS00144">
    <property type="entry name" value="ASN_GLN_ASE_1"/>
    <property type="match status" value="1"/>
</dbReference>
<dbReference type="EC" id="3.5.1.1" evidence="8"/>
<dbReference type="InterPro" id="IPR020827">
    <property type="entry name" value="Asparaginase/glutaminase_AS1"/>
</dbReference>
<dbReference type="Proteomes" id="UP000462362">
    <property type="component" value="Unassembled WGS sequence"/>
</dbReference>
<reference evidence="8 9" key="1">
    <citation type="journal article" date="2019" name="Nat. Med.">
        <title>A library of human gut bacterial isolates paired with longitudinal multiomics data enables mechanistic microbiome research.</title>
        <authorList>
            <person name="Poyet M."/>
            <person name="Groussin M."/>
            <person name="Gibbons S.M."/>
            <person name="Avila-Pacheco J."/>
            <person name="Jiang X."/>
            <person name="Kearney S.M."/>
            <person name="Perrotta A.R."/>
            <person name="Berdy B."/>
            <person name="Zhao S."/>
            <person name="Lieberman T.D."/>
            <person name="Swanson P.K."/>
            <person name="Smith M."/>
            <person name="Roesemann S."/>
            <person name="Alexander J.E."/>
            <person name="Rich S.A."/>
            <person name="Livny J."/>
            <person name="Vlamakis H."/>
            <person name="Clish C."/>
            <person name="Bullock K."/>
            <person name="Deik A."/>
            <person name="Scott J."/>
            <person name="Pierce K.A."/>
            <person name="Xavier R.J."/>
            <person name="Alm E.J."/>
        </authorList>
    </citation>
    <scope>NUCLEOTIDE SEQUENCE [LARGE SCALE GENOMIC DNA]</scope>
    <source>
        <strain evidence="8 9">BIOML-A2</strain>
    </source>
</reference>
<feature type="active site" description="O-isoaspartyl threonine intermediate" evidence="3">
    <location>
        <position position="33"/>
    </location>
</feature>
<dbReference type="PROSITE" id="PS00917">
    <property type="entry name" value="ASN_GLN_ASE_2"/>
    <property type="match status" value="1"/>
</dbReference>
<comment type="similarity">
    <text evidence="1 5">Belongs to the asparaginase 1 family.</text>
</comment>
<dbReference type="InterPro" id="IPR027473">
    <property type="entry name" value="L-asparaginase_C"/>
</dbReference>